<organism evidence="1 2">
    <name type="scientific">Streptomyces sp. 900105755</name>
    <dbReference type="NCBI Taxonomy" id="3154389"/>
    <lineage>
        <taxon>Bacteria</taxon>
        <taxon>Bacillati</taxon>
        <taxon>Actinomycetota</taxon>
        <taxon>Actinomycetes</taxon>
        <taxon>Kitasatosporales</taxon>
        <taxon>Streptomycetaceae</taxon>
        <taxon>Streptomyces</taxon>
    </lineage>
</organism>
<dbReference type="RefSeq" id="WP_351962248.1">
    <property type="nucleotide sequence ID" value="NZ_JBEOZM010000040.1"/>
</dbReference>
<gene>
    <name evidence="1" type="ORF">ABT211_43215</name>
</gene>
<proteinExistence type="predicted"/>
<evidence type="ECO:0000313" key="2">
    <source>
        <dbReference type="Proteomes" id="UP001490365"/>
    </source>
</evidence>
<accession>A0ABV1TVH0</accession>
<dbReference type="Proteomes" id="UP001490365">
    <property type="component" value="Unassembled WGS sequence"/>
</dbReference>
<keyword evidence="2" id="KW-1185">Reference proteome</keyword>
<sequence length="422" mass="45792">MPIELVAVVAIAVLATAWLLWRFSRSTTTASGGHTGPSATAVADVRPEFPAAGLLVPEDVLRSVGSTSAAIWDALEAAAAPVAVEYYPISEPEVAKFRTVPVNAAFQQAMVGIVEALNPKSPTLFRVVLPKGAELVKAAGTSGFRGFSRSGGQTAHAVLKPVAAGGAVAAGWPVLAVAGTVLAVDMVAQREQRAHQRRVEAILGRQEERHYIERIKDQRSADAQLSRQISLMLDGHNPNLELALKSADDEFYRSQQFLEKHRGVIDELVDDDGKVDYRRLEETLGGKEKEVDHFIRELHLARAAIAIRRKALVASAAAVALADPTNPYAALRRFVESQVHQLEDADAVATELTERLTQVELKGRWHDSDKSVAARQERLRARVSPPRTGGETEIRYVMTSSGQILQVLPPDDNEPLQLARGE</sequence>
<name>A0ABV1TVH0_9ACTN</name>
<comment type="caution">
    <text evidence="1">The sequence shown here is derived from an EMBL/GenBank/DDBJ whole genome shotgun (WGS) entry which is preliminary data.</text>
</comment>
<dbReference type="EMBL" id="JBEOZM010000040">
    <property type="protein sequence ID" value="MER6274015.1"/>
    <property type="molecule type" value="Genomic_DNA"/>
</dbReference>
<protein>
    <submittedName>
        <fullName evidence="1">Uncharacterized protein</fullName>
    </submittedName>
</protein>
<evidence type="ECO:0000313" key="1">
    <source>
        <dbReference type="EMBL" id="MER6274015.1"/>
    </source>
</evidence>
<reference evidence="1 2" key="1">
    <citation type="submission" date="2024-06" db="EMBL/GenBank/DDBJ databases">
        <title>The Natural Products Discovery Center: Release of the First 8490 Sequenced Strains for Exploring Actinobacteria Biosynthetic Diversity.</title>
        <authorList>
            <person name="Kalkreuter E."/>
            <person name="Kautsar S.A."/>
            <person name="Yang D."/>
            <person name="Bader C.D."/>
            <person name="Teijaro C.N."/>
            <person name="Fluegel L."/>
            <person name="Davis C.M."/>
            <person name="Simpson J.R."/>
            <person name="Lauterbach L."/>
            <person name="Steele A.D."/>
            <person name="Gui C."/>
            <person name="Meng S."/>
            <person name="Li G."/>
            <person name="Viehrig K."/>
            <person name="Ye F."/>
            <person name="Su P."/>
            <person name="Kiefer A.F."/>
            <person name="Nichols A."/>
            <person name="Cepeda A.J."/>
            <person name="Yan W."/>
            <person name="Fan B."/>
            <person name="Jiang Y."/>
            <person name="Adhikari A."/>
            <person name="Zheng C.-J."/>
            <person name="Schuster L."/>
            <person name="Cowan T.M."/>
            <person name="Smanski M.J."/>
            <person name="Chevrette M.G."/>
            <person name="De Carvalho L.P.S."/>
            <person name="Shen B."/>
        </authorList>
    </citation>
    <scope>NUCLEOTIDE SEQUENCE [LARGE SCALE GENOMIC DNA]</scope>
    <source>
        <strain evidence="1 2">NPDC001694</strain>
    </source>
</reference>